<evidence type="ECO:0000256" key="10">
    <source>
        <dbReference type="ARBA" id="ARBA00023015"/>
    </source>
</evidence>
<evidence type="ECO:0000256" key="11">
    <source>
        <dbReference type="ARBA" id="ARBA00023065"/>
    </source>
</evidence>
<dbReference type="InterPro" id="IPR037212">
    <property type="entry name" value="Med7/Med21-like"/>
</dbReference>
<evidence type="ECO:0000256" key="2">
    <source>
        <dbReference type="ARBA" id="ARBA00004141"/>
    </source>
</evidence>
<evidence type="ECO:0000256" key="8">
    <source>
        <dbReference type="ARBA" id="ARBA00022958"/>
    </source>
</evidence>
<keyword evidence="21" id="KW-1185">Reference proteome</keyword>
<gene>
    <name evidence="20" type="ORF">HMN09_00971500</name>
</gene>
<dbReference type="Pfam" id="PF11221">
    <property type="entry name" value="Med21"/>
    <property type="match status" value="1"/>
</dbReference>
<dbReference type="AlphaFoldDB" id="A0A8H6SHP8"/>
<comment type="similarity">
    <text evidence="3">Belongs to the Mediator complex subunit 21 family.</text>
</comment>
<evidence type="ECO:0000256" key="16">
    <source>
        <dbReference type="ARBA" id="ARBA00031952"/>
    </source>
</evidence>
<keyword evidence="7 17" id="KW-0812">Transmembrane</keyword>
<dbReference type="InterPro" id="IPR021384">
    <property type="entry name" value="Mediator_Med21"/>
</dbReference>
<comment type="caution">
    <text evidence="20">The sequence shown here is derived from an EMBL/GenBank/DDBJ whole genome shotgun (WGS) entry which is preliminary data.</text>
</comment>
<evidence type="ECO:0000256" key="4">
    <source>
        <dbReference type="ARBA" id="ARBA00019691"/>
    </source>
</evidence>
<feature type="transmembrane region" description="Helical" evidence="17">
    <location>
        <begin position="465"/>
        <end position="484"/>
    </location>
</feature>
<accession>A0A8H6SHP8</accession>
<dbReference type="SUPFAM" id="SSF140718">
    <property type="entry name" value="Mediator hinge subcomplex-like"/>
    <property type="match status" value="1"/>
</dbReference>
<dbReference type="InterPro" id="IPR003855">
    <property type="entry name" value="K+_transporter"/>
</dbReference>
<feature type="transmembrane region" description="Helical" evidence="17">
    <location>
        <begin position="432"/>
        <end position="453"/>
    </location>
</feature>
<dbReference type="EMBL" id="JACAZE010000014">
    <property type="protein sequence ID" value="KAF7299661.1"/>
    <property type="molecule type" value="Genomic_DNA"/>
</dbReference>
<feature type="domain" description="K+ potassium transporter integral membrane" evidence="18">
    <location>
        <begin position="26"/>
        <end position="503"/>
    </location>
</feature>
<evidence type="ECO:0000256" key="13">
    <source>
        <dbReference type="ARBA" id="ARBA00023159"/>
    </source>
</evidence>
<feature type="transmembrane region" description="Helical" evidence="17">
    <location>
        <begin position="21"/>
        <end position="44"/>
    </location>
</feature>
<feature type="transmembrane region" description="Helical" evidence="17">
    <location>
        <begin position="136"/>
        <end position="157"/>
    </location>
</feature>
<keyword evidence="15" id="KW-0539">Nucleus</keyword>
<evidence type="ECO:0000313" key="21">
    <source>
        <dbReference type="Proteomes" id="UP000613580"/>
    </source>
</evidence>
<evidence type="ECO:0000256" key="6">
    <source>
        <dbReference type="ARBA" id="ARBA00022538"/>
    </source>
</evidence>
<evidence type="ECO:0000256" key="17">
    <source>
        <dbReference type="SAM" id="Phobius"/>
    </source>
</evidence>
<reference evidence="20" key="1">
    <citation type="submission" date="2020-05" db="EMBL/GenBank/DDBJ databases">
        <title>Mycena genomes resolve the evolution of fungal bioluminescence.</title>
        <authorList>
            <person name="Tsai I.J."/>
        </authorList>
    </citation>
    <scope>NUCLEOTIDE SEQUENCE</scope>
    <source>
        <strain evidence="20">110903Hualien_Pintung</strain>
    </source>
</reference>
<keyword evidence="12 17" id="KW-0472">Membrane</keyword>
<keyword evidence="6" id="KW-0633">Potassium transport</keyword>
<feature type="transmembrane region" description="Helical" evidence="17">
    <location>
        <begin position="326"/>
        <end position="353"/>
    </location>
</feature>
<evidence type="ECO:0000256" key="14">
    <source>
        <dbReference type="ARBA" id="ARBA00023163"/>
    </source>
</evidence>
<feature type="transmembrane region" description="Helical" evidence="17">
    <location>
        <begin position="253"/>
        <end position="272"/>
    </location>
</feature>
<dbReference type="Pfam" id="PF02705">
    <property type="entry name" value="K_trans"/>
    <property type="match status" value="1"/>
</dbReference>
<keyword evidence="5" id="KW-0813">Transport</keyword>
<evidence type="ECO:0000256" key="15">
    <source>
        <dbReference type="ARBA" id="ARBA00023242"/>
    </source>
</evidence>
<feature type="transmembrane region" description="Helical" evidence="17">
    <location>
        <begin position="207"/>
        <end position="227"/>
    </location>
</feature>
<evidence type="ECO:0000256" key="3">
    <source>
        <dbReference type="ARBA" id="ARBA00005770"/>
    </source>
</evidence>
<protein>
    <recommendedName>
        <fullName evidence="4">Mediator of RNA polymerase II transcription subunit 21</fullName>
    </recommendedName>
    <alternativeName>
        <fullName evidence="16">Mediator complex subunit 21</fullName>
    </alternativeName>
</protein>
<dbReference type="GO" id="GO:0016592">
    <property type="term" value="C:mediator complex"/>
    <property type="evidence" value="ECO:0007669"/>
    <property type="project" value="InterPro"/>
</dbReference>
<feature type="transmembrane region" description="Helical" evidence="17">
    <location>
        <begin position="177"/>
        <end position="195"/>
    </location>
</feature>
<feature type="domain" description="K+ potassium transporter C-terminal" evidence="19">
    <location>
        <begin position="563"/>
        <end position="702"/>
    </location>
</feature>
<dbReference type="Proteomes" id="UP000613580">
    <property type="component" value="Unassembled WGS sequence"/>
</dbReference>
<organism evidence="20 21">
    <name type="scientific">Mycena chlorophos</name>
    <name type="common">Agaric fungus</name>
    <name type="synonym">Agaricus chlorophos</name>
    <dbReference type="NCBI Taxonomy" id="658473"/>
    <lineage>
        <taxon>Eukaryota</taxon>
        <taxon>Fungi</taxon>
        <taxon>Dikarya</taxon>
        <taxon>Basidiomycota</taxon>
        <taxon>Agaricomycotina</taxon>
        <taxon>Agaricomycetes</taxon>
        <taxon>Agaricomycetidae</taxon>
        <taxon>Agaricales</taxon>
        <taxon>Marasmiineae</taxon>
        <taxon>Mycenaceae</taxon>
        <taxon>Mycena</taxon>
    </lineage>
</organism>
<proteinExistence type="inferred from homology"/>
<evidence type="ECO:0000256" key="7">
    <source>
        <dbReference type="ARBA" id="ARBA00022692"/>
    </source>
</evidence>
<sequence length="906" mass="100989">MSSLEKGLHQHREAVKLSGAALFALSFQTLGIIYSDIGTSPLYVLNGIWPSSGTVPSKEDVIGGVSAIIWALTLLPLVKYVIVSLFFGTGEGEGGPYALYQGLYPPPDYDGDLDRTLTGDSYMAASRKKSSISERFRLPLLAWCLFGTSLTIADGALTPAVSVTSAVGGIAVAKPSVSGQITPISIVLLLVLFLAQRFGTARLSFTFAPIASVWFLLLAGTGIYNIVQYPGIFRAFDPSRAVMLFVRTGDYDILAGVLLAVTGCEAVFANLGQFNAASIRISFSAFVYPSLVLAYLGQGARLITDGENVIENIFYNTIPGQRNGPLFWIVFVFAILATFIASQAMITATFSLIQQMIHMKSFLPLKMSFTSDTFQGQVIIPSANYTLMIVTIILVAAFSNLANLTNAYGFAVATVMFSTTILLAVHMRWVKHWNWVVAVGFFVIWGFLDGLFWGASLKKVPLGAWVPLMIGTILMAVISFWTWAKGLEDKFDGEHRQNLRHFIHADVIEEEEEKPANEPEDEDAVTTTTTEKRVRKDVKYHFEDPYRDDDKAEEAQLPLVRLPTCAVFHKIARGQGAPHTFVGFIRQWPALPRVVIFLSVTVLPVARVPVAERYVITKVRTVEGFYGVSGCLGFRDDFDIRPHDIIDQICDLEMKMDPEGGSLVVEQIRAAARTTTHIAPHYHIVSERIDVGTLSVPVNWVRKYLLESIYRRLATMFPETGNWRFAEEFTLQDYSCWDYCEDIDHVSVASLFLRSLSVMNELSHMDRITQLQDEIQQLLTIMSRTVVYLTSRANFVQVSEQIPITKERKPEKYDQVDVFEANKKELAADLMVKAKQVEYLIQSLPQPEPEAEQAKRLEALDAEMTVANEEYLKAVARCKELHAQITGFLRFMLEETDNGLVQPRAS</sequence>
<dbReference type="InterPro" id="IPR053952">
    <property type="entry name" value="K_trans_C"/>
</dbReference>
<evidence type="ECO:0000256" key="5">
    <source>
        <dbReference type="ARBA" id="ARBA00022448"/>
    </source>
</evidence>
<dbReference type="GO" id="GO:0016020">
    <property type="term" value="C:membrane"/>
    <property type="evidence" value="ECO:0007669"/>
    <property type="project" value="UniProtKB-SubCell"/>
</dbReference>
<evidence type="ECO:0000256" key="9">
    <source>
        <dbReference type="ARBA" id="ARBA00022989"/>
    </source>
</evidence>
<dbReference type="InterPro" id="IPR053951">
    <property type="entry name" value="K_trans_N"/>
</dbReference>
<evidence type="ECO:0000259" key="18">
    <source>
        <dbReference type="Pfam" id="PF02705"/>
    </source>
</evidence>
<keyword evidence="14" id="KW-0804">Transcription</keyword>
<dbReference type="PANTHER" id="PTHR30540">
    <property type="entry name" value="OSMOTIC STRESS POTASSIUM TRANSPORTER"/>
    <property type="match status" value="1"/>
</dbReference>
<name>A0A8H6SHP8_MYCCL</name>
<keyword evidence="10" id="KW-0805">Transcription regulation</keyword>
<evidence type="ECO:0000313" key="20">
    <source>
        <dbReference type="EMBL" id="KAF7299661.1"/>
    </source>
</evidence>
<keyword evidence="11" id="KW-0406">Ion transport</keyword>
<dbReference type="PANTHER" id="PTHR30540:SF83">
    <property type="entry name" value="K+ POTASSIUM TRANSPORTER"/>
    <property type="match status" value="1"/>
</dbReference>
<dbReference type="OrthoDB" id="504708at2759"/>
<evidence type="ECO:0000256" key="12">
    <source>
        <dbReference type="ARBA" id="ARBA00023136"/>
    </source>
</evidence>
<comment type="subcellular location">
    <subcellularLocation>
        <location evidence="2">Membrane</location>
        <topology evidence="2">Multi-pass membrane protein</topology>
    </subcellularLocation>
    <subcellularLocation>
        <location evidence="1">Nucleus</location>
    </subcellularLocation>
</comment>
<feature type="transmembrane region" description="Helical" evidence="17">
    <location>
        <begin position="64"/>
        <end position="87"/>
    </location>
</feature>
<evidence type="ECO:0000256" key="1">
    <source>
        <dbReference type="ARBA" id="ARBA00004123"/>
    </source>
</evidence>
<feature type="transmembrane region" description="Helical" evidence="17">
    <location>
        <begin position="374"/>
        <end position="401"/>
    </location>
</feature>
<keyword evidence="8" id="KW-0630">Potassium</keyword>
<feature type="transmembrane region" description="Helical" evidence="17">
    <location>
        <begin position="407"/>
        <end position="425"/>
    </location>
</feature>
<dbReference type="GO" id="GO:0015079">
    <property type="term" value="F:potassium ion transmembrane transporter activity"/>
    <property type="evidence" value="ECO:0007669"/>
    <property type="project" value="InterPro"/>
</dbReference>
<dbReference type="Pfam" id="PF22776">
    <property type="entry name" value="K_trans_C"/>
    <property type="match status" value="1"/>
</dbReference>
<keyword evidence="13" id="KW-0010">Activator</keyword>
<keyword evidence="9 17" id="KW-1133">Transmembrane helix</keyword>
<evidence type="ECO:0000259" key="19">
    <source>
        <dbReference type="Pfam" id="PF22776"/>
    </source>
</evidence>
<dbReference type="Gene3D" id="6.10.280.10">
    <property type="entry name" value="Mediator complex, subunit Med21"/>
    <property type="match status" value="1"/>
</dbReference>